<evidence type="ECO:0000313" key="2">
    <source>
        <dbReference type="Proteomes" id="UP000712600"/>
    </source>
</evidence>
<dbReference type="EMBL" id="QGKX02000088">
    <property type="protein sequence ID" value="KAF3586909.1"/>
    <property type="molecule type" value="Genomic_DNA"/>
</dbReference>
<evidence type="ECO:0000313" key="1">
    <source>
        <dbReference type="EMBL" id="KAF3586909.1"/>
    </source>
</evidence>
<accession>A0A8S9S4D1</accession>
<proteinExistence type="predicted"/>
<dbReference type="Proteomes" id="UP000712600">
    <property type="component" value="Unassembled WGS sequence"/>
</dbReference>
<reference evidence="1" key="1">
    <citation type="submission" date="2019-12" db="EMBL/GenBank/DDBJ databases">
        <title>Genome sequencing and annotation of Brassica cretica.</title>
        <authorList>
            <person name="Studholme D.J."/>
            <person name="Sarris P."/>
        </authorList>
    </citation>
    <scope>NUCLEOTIDE SEQUENCE</scope>
    <source>
        <strain evidence="1">PFS-109/04</strain>
        <tissue evidence="1">Leaf</tissue>
    </source>
</reference>
<comment type="caution">
    <text evidence="1">The sequence shown here is derived from an EMBL/GenBank/DDBJ whole genome shotgun (WGS) entry which is preliminary data.</text>
</comment>
<protein>
    <submittedName>
        <fullName evidence="1">Uncharacterized protein</fullName>
    </submittedName>
</protein>
<gene>
    <name evidence="1" type="ORF">F2Q69_00029123</name>
</gene>
<dbReference type="AlphaFoldDB" id="A0A8S9S4D1"/>
<organism evidence="1 2">
    <name type="scientific">Brassica cretica</name>
    <name type="common">Mustard</name>
    <dbReference type="NCBI Taxonomy" id="69181"/>
    <lineage>
        <taxon>Eukaryota</taxon>
        <taxon>Viridiplantae</taxon>
        <taxon>Streptophyta</taxon>
        <taxon>Embryophyta</taxon>
        <taxon>Tracheophyta</taxon>
        <taxon>Spermatophyta</taxon>
        <taxon>Magnoliopsida</taxon>
        <taxon>eudicotyledons</taxon>
        <taxon>Gunneridae</taxon>
        <taxon>Pentapetalae</taxon>
        <taxon>rosids</taxon>
        <taxon>malvids</taxon>
        <taxon>Brassicales</taxon>
        <taxon>Brassicaceae</taxon>
        <taxon>Brassiceae</taxon>
        <taxon>Brassica</taxon>
    </lineage>
</organism>
<name>A0A8S9S4D1_BRACR</name>
<sequence>MSPPHRNLINFHRAFVASSECVPVASGRLAEGLGRGLSASIPALSIFDSCTWTGRMWVSCYELLVRHNPHGIARCNQLHKSHRSRFWKACRSALVKVCRSMSVV</sequence>